<dbReference type="AlphaFoldDB" id="A0A645GHR0"/>
<evidence type="ECO:0000313" key="2">
    <source>
        <dbReference type="EMBL" id="MPN25532.1"/>
    </source>
</evidence>
<sequence>MDSGVPHLAGAGDEAVGRLQDLPEPRVARGGCSGGVAERTQDDDLAEFIAVVPEPTDRYGEERRLVLPCLVLAKDGIDAVVLASELLVAGLQVAEQVYLVADARQVAAILHQLVGREIGRA</sequence>
<comment type="caution">
    <text evidence="2">The sequence shown here is derived from an EMBL/GenBank/DDBJ whole genome shotgun (WGS) entry which is preliminary data.</text>
</comment>
<feature type="region of interest" description="Disordered" evidence="1">
    <location>
        <begin position="1"/>
        <end position="39"/>
    </location>
</feature>
<evidence type="ECO:0000256" key="1">
    <source>
        <dbReference type="SAM" id="MobiDB-lite"/>
    </source>
</evidence>
<dbReference type="EMBL" id="VSSQ01074741">
    <property type="protein sequence ID" value="MPN25532.1"/>
    <property type="molecule type" value="Genomic_DNA"/>
</dbReference>
<gene>
    <name evidence="2" type="ORF">SDC9_172944</name>
</gene>
<organism evidence="2">
    <name type="scientific">bioreactor metagenome</name>
    <dbReference type="NCBI Taxonomy" id="1076179"/>
    <lineage>
        <taxon>unclassified sequences</taxon>
        <taxon>metagenomes</taxon>
        <taxon>ecological metagenomes</taxon>
    </lineage>
</organism>
<reference evidence="2" key="1">
    <citation type="submission" date="2019-08" db="EMBL/GenBank/DDBJ databases">
        <authorList>
            <person name="Kucharzyk K."/>
            <person name="Murdoch R.W."/>
            <person name="Higgins S."/>
            <person name="Loffler F."/>
        </authorList>
    </citation>
    <scope>NUCLEOTIDE SEQUENCE</scope>
</reference>
<name>A0A645GHR0_9ZZZZ</name>
<protein>
    <submittedName>
        <fullName evidence="2">Uncharacterized protein</fullName>
    </submittedName>
</protein>
<proteinExistence type="predicted"/>
<accession>A0A645GHR0</accession>